<comment type="catalytic activity">
    <reaction evidence="1 6">
        <text>beta-D-ribopyranose = beta-D-ribofuranose</text>
        <dbReference type="Rhea" id="RHEA:25432"/>
        <dbReference type="ChEBI" id="CHEBI:27476"/>
        <dbReference type="ChEBI" id="CHEBI:47002"/>
        <dbReference type="EC" id="5.4.99.62"/>
    </reaction>
</comment>
<dbReference type="PANTHER" id="PTHR37831:SF1">
    <property type="entry name" value="D-RIBOSE PYRANASE"/>
    <property type="match status" value="1"/>
</dbReference>
<dbReference type="NCBIfam" id="NF008761">
    <property type="entry name" value="PRK11797.1"/>
    <property type="match status" value="1"/>
</dbReference>
<dbReference type="Proteomes" id="UP000634308">
    <property type="component" value="Unassembled WGS sequence"/>
</dbReference>
<comment type="caution">
    <text evidence="7">The sequence shown here is derived from an EMBL/GenBank/DDBJ whole genome shotgun (WGS) entry which is preliminary data.</text>
</comment>
<proteinExistence type="inferred from homology"/>
<dbReference type="EMBL" id="BMQM01000012">
    <property type="protein sequence ID" value="GGR58801.1"/>
    <property type="molecule type" value="Genomic_DNA"/>
</dbReference>
<feature type="binding site" evidence="6">
    <location>
        <position position="102"/>
    </location>
    <ligand>
        <name>substrate</name>
    </ligand>
</feature>
<dbReference type="PANTHER" id="PTHR37831">
    <property type="entry name" value="D-RIBOSE PYRANASE"/>
    <property type="match status" value="1"/>
</dbReference>
<dbReference type="InterPro" id="IPR023064">
    <property type="entry name" value="D-ribose_pyranase"/>
</dbReference>
<evidence type="ECO:0000256" key="4">
    <source>
        <dbReference type="ARBA" id="ARBA00023235"/>
    </source>
</evidence>
<accession>A0ABQ2RTQ9</accession>
<comment type="subcellular location">
    <subcellularLocation>
        <location evidence="6">Cytoplasm</location>
    </subcellularLocation>
</comment>
<dbReference type="InterPro" id="IPR023750">
    <property type="entry name" value="RbsD-like_sf"/>
</dbReference>
<organism evidence="7 8">
    <name type="scientific">Deinococcus seoulensis</name>
    <dbReference type="NCBI Taxonomy" id="1837379"/>
    <lineage>
        <taxon>Bacteria</taxon>
        <taxon>Thermotogati</taxon>
        <taxon>Deinococcota</taxon>
        <taxon>Deinococci</taxon>
        <taxon>Deinococcales</taxon>
        <taxon>Deinococcaceae</taxon>
        <taxon>Deinococcus</taxon>
    </lineage>
</organism>
<keyword evidence="3 6" id="KW-0963">Cytoplasm</keyword>
<comment type="function">
    <text evidence="6">Catalyzes the interconversion of beta-pyran and beta-furan forms of D-ribose.</text>
</comment>
<evidence type="ECO:0000256" key="5">
    <source>
        <dbReference type="ARBA" id="ARBA00023277"/>
    </source>
</evidence>
<dbReference type="Pfam" id="PF05025">
    <property type="entry name" value="RbsD_FucU"/>
    <property type="match status" value="1"/>
</dbReference>
<comment type="similarity">
    <text evidence="6">Belongs to the RbsD / FucU family. RbsD subfamily.</text>
</comment>
<keyword evidence="8" id="KW-1185">Reference proteome</keyword>
<evidence type="ECO:0000256" key="6">
    <source>
        <dbReference type="HAMAP-Rule" id="MF_01661"/>
    </source>
</evidence>
<dbReference type="SUPFAM" id="SSF102546">
    <property type="entry name" value="RbsD-like"/>
    <property type="match status" value="1"/>
</dbReference>
<dbReference type="Gene3D" id="3.40.1650.10">
    <property type="entry name" value="RbsD-like domain"/>
    <property type="match status" value="1"/>
</dbReference>
<dbReference type="HAMAP" id="MF_01661">
    <property type="entry name" value="D_rib_pyranase"/>
    <property type="match status" value="1"/>
</dbReference>
<dbReference type="EC" id="5.4.99.62" evidence="2 6"/>
<gene>
    <name evidence="6 7" type="primary">rbsD</name>
    <name evidence="7" type="ORF">GCM10008959_20690</name>
</gene>
<keyword evidence="5 6" id="KW-0119">Carbohydrate metabolism</keyword>
<dbReference type="RefSeq" id="WP_189064906.1">
    <property type="nucleotide sequence ID" value="NZ_BMQM01000012.1"/>
</dbReference>
<evidence type="ECO:0000256" key="3">
    <source>
        <dbReference type="ARBA" id="ARBA00022490"/>
    </source>
</evidence>
<protein>
    <recommendedName>
        <fullName evidence="2 6">D-ribose pyranase</fullName>
        <ecNumber evidence="2 6">5.4.99.62</ecNumber>
    </recommendedName>
</protein>
<keyword evidence="4 6" id="KW-0413">Isomerase</keyword>
<comment type="subunit">
    <text evidence="6">Homodecamer.</text>
</comment>
<dbReference type="InterPro" id="IPR007721">
    <property type="entry name" value="RbsD_FucU"/>
</dbReference>
<feature type="active site" description="Proton donor" evidence="6">
    <location>
        <position position="20"/>
    </location>
</feature>
<evidence type="ECO:0000256" key="2">
    <source>
        <dbReference type="ARBA" id="ARBA00012862"/>
    </source>
</evidence>
<name>A0ABQ2RTQ9_9DEIO</name>
<feature type="binding site" evidence="6">
    <location>
        <begin position="124"/>
        <end position="126"/>
    </location>
    <ligand>
        <name>substrate</name>
    </ligand>
</feature>
<comment type="pathway">
    <text evidence="6">Carbohydrate metabolism; D-ribose degradation; D-ribose 5-phosphate from beta-D-ribopyranose: step 1/2.</text>
</comment>
<feature type="binding site" evidence="6">
    <location>
        <position position="28"/>
    </location>
    <ligand>
        <name>substrate</name>
    </ligand>
</feature>
<evidence type="ECO:0000313" key="7">
    <source>
        <dbReference type="EMBL" id="GGR58801.1"/>
    </source>
</evidence>
<evidence type="ECO:0000313" key="8">
    <source>
        <dbReference type="Proteomes" id="UP000634308"/>
    </source>
</evidence>
<evidence type="ECO:0000256" key="1">
    <source>
        <dbReference type="ARBA" id="ARBA00000223"/>
    </source>
</evidence>
<reference evidence="8" key="1">
    <citation type="journal article" date="2019" name="Int. J. Syst. Evol. Microbiol.">
        <title>The Global Catalogue of Microorganisms (GCM) 10K type strain sequencing project: providing services to taxonomists for standard genome sequencing and annotation.</title>
        <authorList>
            <consortium name="The Broad Institute Genomics Platform"/>
            <consortium name="The Broad Institute Genome Sequencing Center for Infectious Disease"/>
            <person name="Wu L."/>
            <person name="Ma J."/>
        </authorList>
    </citation>
    <scope>NUCLEOTIDE SEQUENCE [LARGE SCALE GENOMIC DNA]</scope>
    <source>
        <strain evidence="8">JCM 31404</strain>
    </source>
</reference>
<sequence length="135" mass="14317">MNRSGLLHPELSALVARAGHTQTIVLADTGLPIPAGTPRIELGVSAGLPSLLDVLSAVLGELVVERVTVASETRQHSPQWHARLLDTLQQAPDRITHDEITHDALKASLSGALAVIRTGEVTPYANVILHCGVNF</sequence>